<dbReference type="EMBL" id="LC150780">
    <property type="protein sequence ID" value="BBA20576.1"/>
    <property type="molecule type" value="Genomic_DNA"/>
</dbReference>
<organism evidence="1">
    <name type="scientific">Bombyx mori nuclear polyhedrosis virus</name>
    <name type="common">BmNPV</name>
    <dbReference type="NCBI Taxonomy" id="271108"/>
    <lineage>
        <taxon>Viruses</taxon>
        <taxon>Viruses incertae sedis</taxon>
        <taxon>Naldaviricetes</taxon>
        <taxon>Lefavirales</taxon>
        <taxon>Baculoviridae</taxon>
        <taxon>Alphabaculovirus</taxon>
        <taxon>Alphabaculovirus bomori</taxon>
    </lineage>
</organism>
<dbReference type="InterPro" id="IPR007790">
    <property type="entry name" value="LEF-4"/>
</dbReference>
<name>A0A224AUK8_NPVBM</name>
<dbReference type="GO" id="GO:0006355">
    <property type="term" value="P:regulation of DNA-templated transcription"/>
    <property type="evidence" value="ECO:0007669"/>
    <property type="project" value="InterPro"/>
</dbReference>
<reference evidence="1" key="1">
    <citation type="submission" date="2016-05" db="EMBL/GenBank/DDBJ databases">
        <title>Characterization of a BmNPV isolated in Hokkaido, Japan.</title>
        <authorList>
            <person name="Bando H."/>
        </authorList>
    </citation>
    <scope>NUCLEOTIDE SEQUENCE</scope>
    <source>
        <strain evidence="1">H4</strain>
    </source>
</reference>
<organismHost>
    <name type="scientific">Bombyx mori</name>
    <name type="common">Silk moth</name>
    <dbReference type="NCBI Taxonomy" id="7091"/>
</organismHost>
<gene>
    <name evidence="1" type="primary">lef-4</name>
</gene>
<accession>A0A224AUK8</accession>
<protein>
    <submittedName>
        <fullName evidence="1">Late expression factor 4</fullName>
    </submittedName>
</protein>
<evidence type="ECO:0000313" key="1">
    <source>
        <dbReference type="EMBL" id="BBA20576.1"/>
    </source>
</evidence>
<sequence>MDHGNFMIEKEISYSINFSQDLLYKILNSYIVPNYSLAQQYFDLYDENGFRTRIPIQSACNNIISSVKKTNSKHKKFVYWPKDTNALVPLVWRESKEIKLPYKTLSHNLSKIIKVYVYQHDKIEIKFEHVYFSKSDIDLFDSTMANKISKLLTLLENGNASSETLQNSQVGSDEILARIRLEYEFDDDAPDDAQLNVMCNIIADMEALTDAQNISPFVPLTTLIDKMAPRKFEQEQKIVYGDDAFDNASVKKWALKLDGMRGRGLFMRNFCIIQTDDMQFYKTKMANLFSLNNIVAFQCEVMDKQKIYITDLLQVFKYKYNNRTQYECGVNASYAIDPVTAIECINYMNANVQSVTLTDTCPEIELRFQQFFDPPLQQSDYMTVSVDGYVVLDTELRYVKYKWMPTTELEYDAVNNSFNTLNGPLNGLVILTNLPELLHENIYECVIADTTINVLKHRRDRIVPN</sequence>
<dbReference type="Pfam" id="PF05098">
    <property type="entry name" value="LEF-4"/>
    <property type="match status" value="1"/>
</dbReference>
<proteinExistence type="predicted"/>